<evidence type="ECO:0000313" key="4">
    <source>
        <dbReference type="Proteomes" id="UP000273405"/>
    </source>
</evidence>
<proteinExistence type="predicted"/>
<feature type="compositionally biased region" description="Low complexity" evidence="1">
    <location>
        <begin position="22"/>
        <end position="33"/>
    </location>
</feature>
<keyword evidence="2" id="KW-0732">Signal</keyword>
<name>A0A3A8MYZ7_9BACT</name>
<feature type="region of interest" description="Disordered" evidence="1">
    <location>
        <begin position="22"/>
        <end position="120"/>
    </location>
</feature>
<accession>A0A3A8MYZ7</accession>
<protein>
    <recommendedName>
        <fullName evidence="5">Porin</fullName>
    </recommendedName>
</protein>
<evidence type="ECO:0000313" key="3">
    <source>
        <dbReference type="EMBL" id="RKH37477.1"/>
    </source>
</evidence>
<dbReference type="EMBL" id="RAWG01000240">
    <property type="protein sequence ID" value="RKH37477.1"/>
    <property type="molecule type" value="Genomic_DNA"/>
</dbReference>
<feature type="non-terminal residue" evidence="3">
    <location>
        <position position="184"/>
    </location>
</feature>
<sequence>MNPRNLTVAAALSAALVGAPGFAQAPGAAGATGSNDRPDEDALFGGESDTPAQATPPSPSSGAQSPQERPGDDEVFGGEDAPPSGGAEARQPTSTEPSAPGSDRDTEALSGPATRSAFDSAEAVDDPLKIGGLFYLRANVVGTEGTSFGDTAVNAPTLVDAYFDARPTDRLRAFVVGRLTYDPT</sequence>
<evidence type="ECO:0000256" key="2">
    <source>
        <dbReference type="SAM" id="SignalP"/>
    </source>
</evidence>
<dbReference type="AlphaFoldDB" id="A0A3A8MYZ7"/>
<keyword evidence="4" id="KW-1185">Reference proteome</keyword>
<evidence type="ECO:0000256" key="1">
    <source>
        <dbReference type="SAM" id="MobiDB-lite"/>
    </source>
</evidence>
<gene>
    <name evidence="3" type="ORF">D7X12_29480</name>
</gene>
<evidence type="ECO:0008006" key="5">
    <source>
        <dbReference type="Google" id="ProtNLM"/>
    </source>
</evidence>
<reference evidence="4" key="1">
    <citation type="submission" date="2018-09" db="EMBL/GenBank/DDBJ databases">
        <authorList>
            <person name="Livingstone P.G."/>
            <person name="Whitworth D.E."/>
        </authorList>
    </citation>
    <scope>NUCLEOTIDE SEQUENCE [LARGE SCALE GENOMIC DNA]</scope>
    <source>
        <strain evidence="4">CA040B</strain>
    </source>
</reference>
<organism evidence="3 4">
    <name type="scientific">Corallococcus sicarius</name>
    <dbReference type="NCBI Taxonomy" id="2316726"/>
    <lineage>
        <taxon>Bacteria</taxon>
        <taxon>Pseudomonadati</taxon>
        <taxon>Myxococcota</taxon>
        <taxon>Myxococcia</taxon>
        <taxon>Myxococcales</taxon>
        <taxon>Cystobacterineae</taxon>
        <taxon>Myxococcaceae</taxon>
        <taxon>Corallococcus</taxon>
    </lineage>
</organism>
<comment type="caution">
    <text evidence="3">The sequence shown here is derived from an EMBL/GenBank/DDBJ whole genome shotgun (WGS) entry which is preliminary data.</text>
</comment>
<feature type="chain" id="PRO_5017408574" description="Porin" evidence="2">
    <location>
        <begin position="26"/>
        <end position="184"/>
    </location>
</feature>
<dbReference type="Proteomes" id="UP000273405">
    <property type="component" value="Unassembled WGS sequence"/>
</dbReference>
<feature type="signal peptide" evidence="2">
    <location>
        <begin position="1"/>
        <end position="25"/>
    </location>
</feature>